<dbReference type="AlphaFoldDB" id="A0A1G7L6H2"/>
<evidence type="ECO:0000256" key="5">
    <source>
        <dbReference type="ARBA" id="ARBA00022722"/>
    </source>
</evidence>
<evidence type="ECO:0000256" key="2">
    <source>
        <dbReference type="ARBA" id="ARBA00009189"/>
    </source>
</evidence>
<keyword evidence="5 13" id="KW-0540">Nuclease</keyword>
<dbReference type="OrthoDB" id="9781776at2"/>
<accession>A0A1G7L6H2</accession>
<gene>
    <name evidence="15" type="ORF">SAMN04488243_1573</name>
</gene>
<keyword evidence="7 13" id="KW-0378">Hydrolase</keyword>
<dbReference type="GO" id="GO:0046872">
    <property type="term" value="F:metal ion binding"/>
    <property type="evidence" value="ECO:0007669"/>
    <property type="project" value="UniProtKB-KW"/>
</dbReference>
<dbReference type="GO" id="GO:0051607">
    <property type="term" value="P:defense response to virus"/>
    <property type="evidence" value="ECO:0007669"/>
    <property type="project" value="UniProtKB-KW"/>
</dbReference>
<evidence type="ECO:0000256" key="6">
    <source>
        <dbReference type="ARBA" id="ARBA00022723"/>
    </source>
</evidence>
<evidence type="ECO:0000256" key="3">
    <source>
        <dbReference type="ARBA" id="ARBA00012768"/>
    </source>
</evidence>
<keyword evidence="16" id="KW-1185">Reference proteome</keyword>
<evidence type="ECO:0000313" key="16">
    <source>
        <dbReference type="Proteomes" id="UP000199446"/>
    </source>
</evidence>
<evidence type="ECO:0000256" key="9">
    <source>
        <dbReference type="ARBA" id="ARBA00023004"/>
    </source>
</evidence>
<dbReference type="PANTHER" id="PTHR36531">
    <property type="entry name" value="CRISPR-ASSOCIATED EXONUCLEASE CAS4"/>
    <property type="match status" value="1"/>
</dbReference>
<proteinExistence type="inferred from homology"/>
<dbReference type="EC" id="3.1.12.1" evidence="3 13"/>
<evidence type="ECO:0000256" key="10">
    <source>
        <dbReference type="ARBA" id="ARBA00023014"/>
    </source>
</evidence>
<keyword evidence="8 13" id="KW-0269">Exonuclease</keyword>
<dbReference type="GO" id="GO:0051536">
    <property type="term" value="F:iron-sulfur cluster binding"/>
    <property type="evidence" value="ECO:0007669"/>
    <property type="project" value="UniProtKB-KW"/>
</dbReference>
<comment type="cofactor">
    <cofactor evidence="13">
        <name>iron-sulfur cluster</name>
        <dbReference type="ChEBI" id="CHEBI:30408"/>
    </cofactor>
</comment>
<evidence type="ECO:0000259" key="14">
    <source>
        <dbReference type="Pfam" id="PF01930"/>
    </source>
</evidence>
<evidence type="ECO:0000256" key="13">
    <source>
        <dbReference type="RuleBase" id="RU365022"/>
    </source>
</evidence>
<sequence length="194" mass="21910">MWDESIPISALQHFVYCPRQCALIHLEGVWEDNLYTLRGRRAHEGVDLPEGLVREGVRVEYALPLFSERLGLVGRADVVEFHGGVPYPVEHKVGPRRARKADEVQLCAQALCLEEMLGVEVPKGALFYRASRRRREVVFTPALRAFVEETVEKVQELLRTAQLPPPVNDARCRDCSLVEACMPYLGDLVQEGDS</sequence>
<name>A0A1G7L6H2_9DEIN</name>
<dbReference type="STRING" id="482827.SAMN04488243_1573"/>
<keyword evidence="9 13" id="KW-0408">Iron</keyword>
<evidence type="ECO:0000256" key="7">
    <source>
        <dbReference type="ARBA" id="ARBA00022801"/>
    </source>
</evidence>
<dbReference type="CDD" id="cd09637">
    <property type="entry name" value="Cas4_I-A_I-B_I-C_I-D_II-B"/>
    <property type="match status" value="1"/>
</dbReference>
<evidence type="ECO:0000256" key="4">
    <source>
        <dbReference type="ARBA" id="ARBA00020049"/>
    </source>
</evidence>
<organism evidence="15 16">
    <name type="scientific">Thermus arciformis</name>
    <dbReference type="NCBI Taxonomy" id="482827"/>
    <lineage>
        <taxon>Bacteria</taxon>
        <taxon>Thermotogati</taxon>
        <taxon>Deinococcota</taxon>
        <taxon>Deinococci</taxon>
        <taxon>Thermales</taxon>
        <taxon>Thermaceae</taxon>
        <taxon>Thermus</taxon>
    </lineage>
</organism>
<reference evidence="16" key="1">
    <citation type="submission" date="2016-10" db="EMBL/GenBank/DDBJ databases">
        <authorList>
            <person name="Varghese N."/>
            <person name="Submissions S."/>
        </authorList>
    </citation>
    <scope>NUCLEOTIDE SEQUENCE [LARGE SCALE GENOMIC DNA]</scope>
    <source>
        <strain evidence="16">CGMCC 1.6992</strain>
    </source>
</reference>
<comment type="similarity">
    <text evidence="2 13">Belongs to the CRISPR-associated exonuclease Cas4 family.</text>
</comment>
<keyword evidence="10 13" id="KW-0411">Iron-sulfur</keyword>
<evidence type="ECO:0000256" key="1">
    <source>
        <dbReference type="ARBA" id="ARBA00001966"/>
    </source>
</evidence>
<evidence type="ECO:0000256" key="12">
    <source>
        <dbReference type="ARBA" id="ARBA00023211"/>
    </source>
</evidence>
<comment type="cofactor">
    <cofactor evidence="1">
        <name>[4Fe-4S] cluster</name>
        <dbReference type="ChEBI" id="CHEBI:49883"/>
    </cofactor>
</comment>
<evidence type="ECO:0000313" key="15">
    <source>
        <dbReference type="EMBL" id="SDF44619.1"/>
    </source>
</evidence>
<dbReference type="PANTHER" id="PTHR36531:SF6">
    <property type="entry name" value="DNA REPLICATION ATP-DEPENDENT HELICASE_NUCLEASE DNA2"/>
    <property type="match status" value="1"/>
</dbReference>
<dbReference type="Proteomes" id="UP000199446">
    <property type="component" value="Unassembled WGS sequence"/>
</dbReference>
<dbReference type="RefSeq" id="WP_093008662.1">
    <property type="nucleotide sequence ID" value="NZ_FNBC01000057.1"/>
</dbReference>
<dbReference type="InterPro" id="IPR011604">
    <property type="entry name" value="PDDEXK-like_dom_sf"/>
</dbReference>
<evidence type="ECO:0000256" key="8">
    <source>
        <dbReference type="ARBA" id="ARBA00022839"/>
    </source>
</evidence>
<comment type="function">
    <text evidence="13">CRISPR (clustered regularly interspaced short palindromic repeat) is an adaptive immune system that provides protection against mobile genetic elements (viruses, transposable elements and conjugative plasmids). CRISPR clusters contain sequences complementary to antecedent mobile elements and target invading nucleic acids. CRISPR clusters are transcribed and processed into CRISPR RNA (crRNA).</text>
</comment>
<dbReference type="GO" id="GO:0004527">
    <property type="term" value="F:exonuclease activity"/>
    <property type="evidence" value="ECO:0007669"/>
    <property type="project" value="UniProtKB-KW"/>
</dbReference>
<keyword evidence="11 13" id="KW-0051">Antiviral defense</keyword>
<keyword evidence="6 13" id="KW-0479">Metal-binding</keyword>
<dbReference type="Pfam" id="PF01930">
    <property type="entry name" value="Cas_Cas4"/>
    <property type="match status" value="1"/>
</dbReference>
<dbReference type="InterPro" id="IPR013343">
    <property type="entry name" value="CRISPR-assoc_prot_Cas4"/>
</dbReference>
<dbReference type="InterPro" id="IPR022765">
    <property type="entry name" value="Dna2/Cas4_DUF83"/>
</dbReference>
<keyword evidence="12 13" id="KW-0464">Manganese</keyword>
<dbReference type="Gene3D" id="3.90.320.10">
    <property type="match status" value="1"/>
</dbReference>
<dbReference type="InterPro" id="IPR051827">
    <property type="entry name" value="Cas4_exonuclease"/>
</dbReference>
<comment type="cofactor">
    <cofactor evidence="13">
        <name>Mg(2+)</name>
        <dbReference type="ChEBI" id="CHEBI:18420"/>
    </cofactor>
    <cofactor evidence="13">
        <name>Mn(2+)</name>
        <dbReference type="ChEBI" id="CHEBI:29035"/>
    </cofactor>
    <text evidence="13">Mg(2+) or Mn(2+) required for ssDNA cleavage activity.</text>
</comment>
<dbReference type="NCBIfam" id="TIGR00372">
    <property type="entry name" value="cas4"/>
    <property type="match status" value="1"/>
</dbReference>
<protein>
    <recommendedName>
        <fullName evidence="4 13">CRISPR-associated exonuclease Cas4</fullName>
        <ecNumber evidence="3 13">3.1.12.1</ecNumber>
    </recommendedName>
</protein>
<feature type="domain" description="DUF83" evidence="14">
    <location>
        <begin position="9"/>
        <end position="182"/>
    </location>
</feature>
<evidence type="ECO:0000256" key="11">
    <source>
        <dbReference type="ARBA" id="ARBA00023118"/>
    </source>
</evidence>
<dbReference type="EMBL" id="FNBC01000057">
    <property type="protein sequence ID" value="SDF44619.1"/>
    <property type="molecule type" value="Genomic_DNA"/>
</dbReference>